<gene>
    <name evidence="2" type="ordered locus">PA14_35990</name>
</gene>
<evidence type="ECO:0000313" key="2">
    <source>
        <dbReference type="EMBL" id="ABJ11391.1"/>
    </source>
</evidence>
<dbReference type="AlphaFoldDB" id="A0A0H2ZAY0"/>
<dbReference type="GO" id="GO:0016740">
    <property type="term" value="F:transferase activity"/>
    <property type="evidence" value="ECO:0007669"/>
    <property type="project" value="UniProtKB-KW"/>
</dbReference>
<dbReference type="EMBL" id="CP000438">
    <property type="protein sequence ID" value="ABJ11391.1"/>
    <property type="molecule type" value="Genomic_DNA"/>
</dbReference>
<reference evidence="2 3" key="1">
    <citation type="journal article" date="2006" name="Genome Biol.">
        <title>Genomic analysis reveals that Pseudomonas aeruginosa virulence is combinatorial.</title>
        <authorList>
            <person name="Lee D.G."/>
            <person name="Urbach J.M."/>
            <person name="Wu G."/>
            <person name="Liberati N.T."/>
            <person name="Feinbaum R.L."/>
            <person name="Miyata S."/>
            <person name="Diggins L.T."/>
            <person name="He J."/>
            <person name="Saucier M."/>
            <person name="Deziel E."/>
            <person name="Friedman L."/>
            <person name="Li L."/>
            <person name="Grills G."/>
            <person name="Montgomery K."/>
            <person name="Kucherlapati R."/>
            <person name="Rahme L.G."/>
            <person name="Ausubel F.M."/>
        </authorList>
    </citation>
    <scope>NUCLEOTIDE SEQUENCE [LARGE SCALE GENOMIC DNA]</scope>
    <source>
        <strain evidence="2 3">UCBPP-PA14</strain>
    </source>
</reference>
<dbReference type="Gene3D" id="3.90.1200.10">
    <property type="match status" value="1"/>
</dbReference>
<feature type="domain" description="Aminoglycoside phosphotransferase" evidence="1">
    <location>
        <begin position="88"/>
        <end position="335"/>
    </location>
</feature>
<dbReference type="HOGENOM" id="CLU_007526_1_1_6"/>
<dbReference type="PANTHER" id="PTHR21310">
    <property type="entry name" value="AMINOGLYCOSIDE PHOSPHOTRANSFERASE-RELATED-RELATED"/>
    <property type="match status" value="1"/>
</dbReference>
<dbReference type="InterPro" id="IPR041726">
    <property type="entry name" value="ACAD10_11_N"/>
</dbReference>
<dbReference type="InterPro" id="IPR002575">
    <property type="entry name" value="Aminoglycoside_PTrfase"/>
</dbReference>
<dbReference type="InterPro" id="IPR011009">
    <property type="entry name" value="Kinase-like_dom_sf"/>
</dbReference>
<accession>A0A0H2ZAY0</accession>
<dbReference type="SUPFAM" id="SSF56112">
    <property type="entry name" value="Protein kinase-like (PK-like)"/>
    <property type="match status" value="1"/>
</dbReference>
<dbReference type="CDD" id="cd05154">
    <property type="entry name" value="ACAD10_11_N-like"/>
    <property type="match status" value="1"/>
</dbReference>
<keyword evidence="2" id="KW-0808">Transferase</keyword>
<dbReference type="InterPro" id="IPR051678">
    <property type="entry name" value="AGP_Transferase"/>
</dbReference>
<dbReference type="Proteomes" id="UP000000653">
    <property type="component" value="Chromosome"/>
</dbReference>
<organism evidence="2 3">
    <name type="scientific">Pseudomonas aeruginosa (strain UCBPP-PA14)</name>
    <dbReference type="NCBI Taxonomy" id="208963"/>
    <lineage>
        <taxon>Bacteria</taxon>
        <taxon>Pseudomonadati</taxon>
        <taxon>Pseudomonadota</taxon>
        <taxon>Gammaproteobacteria</taxon>
        <taxon>Pseudomonadales</taxon>
        <taxon>Pseudomonadaceae</taxon>
        <taxon>Pseudomonas</taxon>
    </lineage>
</organism>
<dbReference type="Pfam" id="PF01636">
    <property type="entry name" value="APH"/>
    <property type="match status" value="1"/>
</dbReference>
<evidence type="ECO:0000259" key="1">
    <source>
        <dbReference type="Pfam" id="PF01636"/>
    </source>
</evidence>
<name>A0A0H2ZAY0_PSEAB</name>
<evidence type="ECO:0000313" key="3">
    <source>
        <dbReference type="Proteomes" id="UP000000653"/>
    </source>
</evidence>
<dbReference type="PANTHER" id="PTHR21310:SF57">
    <property type="entry name" value="BLR2944 PROTEIN"/>
    <property type="match status" value="1"/>
</dbReference>
<dbReference type="KEGG" id="pau:PA14_35990"/>
<protein>
    <submittedName>
        <fullName evidence="2">FadE36, possible aminoglycoside phosphotransferase</fullName>
    </submittedName>
</protein>
<proteinExistence type="predicted"/>
<dbReference type="Gene3D" id="3.30.200.20">
    <property type="entry name" value="Phosphorylase Kinase, domain 1"/>
    <property type="match status" value="1"/>
</dbReference>
<sequence>MKPGLLRRAPWKSLAPESARVTGISRKLAQALLKLSDNMTTGRPYNPMSTPPTTVRDGETFVAPDDQPLVEFIREHAAAKRVVIQARQRLSGGAIQENWLLDLLIEGGPWAGARRWVLRSDALSALPASLDREQEFAVLQVVHQAGVKVPRPLWLCRDMRVHGRVFFLMEYVPGVAAGRLLSAGTGPQGRAQLAAQLGANLARLHQVRPPCATLDFLPMPTRSPALATIDAYRHYLDTLADAYPVLEWGLRWCELHAPHNGTLCLLHRDYRTGNYLASEQGLEAVLDWEFTGWGDPCEDLGWFTARCWRFTRPDLEAGGIGQLEDFLGGYHEVSPLRIERSQLHYWQVMATLRWAVIALQQGQRHLSGEEPSIELALTARLLPELELDILHMTGAEAP</sequence>